<dbReference type="InterPro" id="IPR019202">
    <property type="entry name" value="DUF2067"/>
</dbReference>
<keyword evidence="2" id="KW-1185">Reference proteome</keyword>
<sequence>MSKAKDIYVERIYTYSCPNVDFCLNILEKIDEELSLESDIHVEFKNNKLIFRVIGLEPNVISSINKIRNYISSLQLVRSLNPGRGISSDDIAKLIRKTIPLDVLGEVIKRDLGAHVKIDKGVIYVDIDLDTLLSYAERVSRAMDKVSGLSFSYSLKKLFIATIALYDSNPMEVLKILQDNNLLNENLELVVPWTKALDILEDILSVESQ</sequence>
<accession>E0SNR9</accession>
<protein>
    <recommendedName>
        <fullName evidence="3">DUF2067 domain-containing protein</fullName>
    </recommendedName>
</protein>
<dbReference type="AlphaFoldDB" id="E0SNR9"/>
<dbReference type="KEGG" id="iag:Igag_1051"/>
<name>E0SNR9_IGNAA</name>
<dbReference type="STRING" id="583356.Igag_1051"/>
<dbReference type="Proteomes" id="UP000001304">
    <property type="component" value="Chromosome"/>
</dbReference>
<gene>
    <name evidence="1" type="ordered locus">Igag_1051</name>
</gene>
<evidence type="ECO:0008006" key="3">
    <source>
        <dbReference type="Google" id="ProtNLM"/>
    </source>
</evidence>
<dbReference type="BioCyc" id="IAGG583356:GHAH-1033-MONOMER"/>
<organism evidence="1 2">
    <name type="scientific">Ignisphaera aggregans (strain DSM 17230 / JCM 13409 / AQ1.S1)</name>
    <dbReference type="NCBI Taxonomy" id="583356"/>
    <lineage>
        <taxon>Archaea</taxon>
        <taxon>Thermoproteota</taxon>
        <taxon>Thermoprotei</taxon>
        <taxon>Desulfurococcales</taxon>
        <taxon>Desulfurococcaceae</taxon>
        <taxon>Ignisphaera</taxon>
    </lineage>
</organism>
<dbReference type="HOGENOM" id="CLU_1313114_0_0_2"/>
<reference evidence="1 2" key="1">
    <citation type="journal article" date="2010" name="Stand. Genomic Sci.">
        <title>Complete genome sequence of Ignisphaera aggregans type strain (AQ1.S1).</title>
        <authorList>
            <person name="Goker M."/>
            <person name="Held B."/>
            <person name="Lapidus A."/>
            <person name="Nolan M."/>
            <person name="Spring S."/>
            <person name="Yasawong M."/>
            <person name="Lucas S."/>
            <person name="Glavina Del Rio T."/>
            <person name="Tice H."/>
            <person name="Cheng J.F."/>
            <person name="Goodwin L."/>
            <person name="Tapia R."/>
            <person name="Pitluck S."/>
            <person name="Liolios K."/>
            <person name="Ivanova N."/>
            <person name="Mavromatis K."/>
            <person name="Mikhailova N."/>
            <person name="Pati A."/>
            <person name="Chen A."/>
            <person name="Palaniappan K."/>
            <person name="Brambilla E."/>
            <person name="Land M."/>
            <person name="Hauser L."/>
            <person name="Chang Y.J."/>
            <person name="Jeffries C.D."/>
            <person name="Brettin T."/>
            <person name="Detter J.C."/>
            <person name="Han C."/>
            <person name="Rohde M."/>
            <person name="Sikorski J."/>
            <person name="Woyke T."/>
            <person name="Bristow J."/>
            <person name="Eisen J.A."/>
            <person name="Markowitz V."/>
            <person name="Hugenholtz P."/>
            <person name="Kyrpides N.C."/>
            <person name="Klenk H.P."/>
        </authorList>
    </citation>
    <scope>NUCLEOTIDE SEQUENCE [LARGE SCALE GENOMIC DNA]</scope>
    <source>
        <strain evidence="2">DSM 17230 / JCM 13409 / AQ1.S1</strain>
    </source>
</reference>
<evidence type="ECO:0000313" key="2">
    <source>
        <dbReference type="Proteomes" id="UP000001304"/>
    </source>
</evidence>
<dbReference type="Pfam" id="PF09840">
    <property type="entry name" value="DUF2067"/>
    <property type="match status" value="1"/>
</dbReference>
<dbReference type="EMBL" id="CP002098">
    <property type="protein sequence ID" value="ADM27865.1"/>
    <property type="molecule type" value="Genomic_DNA"/>
</dbReference>
<evidence type="ECO:0000313" key="1">
    <source>
        <dbReference type="EMBL" id="ADM27865.1"/>
    </source>
</evidence>
<proteinExistence type="predicted"/>